<dbReference type="PRINTS" id="PR00181">
    <property type="entry name" value="MALTOSEBP"/>
</dbReference>
<comment type="caution">
    <text evidence="6">The sequence shown here is derived from an EMBL/GenBank/DDBJ whole genome shotgun (WGS) entry which is preliminary data.</text>
</comment>
<dbReference type="PANTHER" id="PTHR30061">
    <property type="entry name" value="MALTOSE-BINDING PERIPLASMIC PROTEIN"/>
    <property type="match status" value="1"/>
</dbReference>
<dbReference type="Gene3D" id="3.40.190.10">
    <property type="entry name" value="Periplasmic binding protein-like II"/>
    <property type="match status" value="2"/>
</dbReference>
<evidence type="ECO:0000256" key="4">
    <source>
        <dbReference type="ARBA" id="ARBA00022729"/>
    </source>
</evidence>
<dbReference type="EMBL" id="JBAWSX010000011">
    <property type="protein sequence ID" value="MEI4803141.1"/>
    <property type="molecule type" value="Genomic_DNA"/>
</dbReference>
<keyword evidence="5" id="KW-0449">Lipoprotein</keyword>
<keyword evidence="4 5" id="KW-0732">Signal</keyword>
<keyword evidence="2 5" id="KW-0813">Transport</keyword>
<evidence type="ECO:0000313" key="6">
    <source>
        <dbReference type="EMBL" id="MEI4803141.1"/>
    </source>
</evidence>
<keyword evidence="5" id="KW-1003">Cell membrane</keyword>
<keyword evidence="7" id="KW-1185">Reference proteome</keyword>
<feature type="signal peptide" evidence="5">
    <location>
        <begin position="1"/>
        <end position="21"/>
    </location>
</feature>
<dbReference type="RefSeq" id="WP_336473532.1">
    <property type="nucleotide sequence ID" value="NZ_JBAWSX010000011.1"/>
</dbReference>
<keyword evidence="5" id="KW-0472">Membrane</keyword>
<protein>
    <recommendedName>
        <fullName evidence="5">Maltodextrin-binding protein</fullName>
    </recommendedName>
</protein>
<dbReference type="PROSITE" id="PS51257">
    <property type="entry name" value="PROKAR_LIPOPROTEIN"/>
    <property type="match status" value="1"/>
</dbReference>
<comment type="subcellular location">
    <subcellularLocation>
        <location evidence="5">Cell membrane</location>
        <topology evidence="5">Lipid-anchor</topology>
    </subcellularLocation>
</comment>
<evidence type="ECO:0000256" key="2">
    <source>
        <dbReference type="ARBA" id="ARBA00022448"/>
    </source>
</evidence>
<comment type="similarity">
    <text evidence="1 5">Belongs to the bacterial solute-binding protein 1 family.</text>
</comment>
<feature type="chain" id="PRO_5044969229" description="Maltodextrin-binding protein" evidence="5">
    <location>
        <begin position="22"/>
        <end position="420"/>
    </location>
</feature>
<proteinExistence type="inferred from homology"/>
<evidence type="ECO:0000256" key="1">
    <source>
        <dbReference type="ARBA" id="ARBA00008520"/>
    </source>
</evidence>
<dbReference type="InterPro" id="IPR006060">
    <property type="entry name" value="Maltose/Cyclodextrin-bd"/>
</dbReference>
<evidence type="ECO:0000313" key="7">
    <source>
        <dbReference type="Proteomes" id="UP001372526"/>
    </source>
</evidence>
<organism evidence="6 7">
    <name type="scientific">Bacillus bruguierae</name>
    <dbReference type="NCBI Taxonomy" id="3127667"/>
    <lineage>
        <taxon>Bacteria</taxon>
        <taxon>Bacillati</taxon>
        <taxon>Bacillota</taxon>
        <taxon>Bacilli</taxon>
        <taxon>Bacillales</taxon>
        <taxon>Bacillaceae</taxon>
        <taxon>Bacillus</taxon>
    </lineage>
</organism>
<dbReference type="SUPFAM" id="SSF53850">
    <property type="entry name" value="Periplasmic binding protein-like II"/>
    <property type="match status" value="1"/>
</dbReference>
<dbReference type="InterPro" id="IPR006059">
    <property type="entry name" value="SBP"/>
</dbReference>
<dbReference type="Proteomes" id="UP001372526">
    <property type="component" value="Unassembled WGS sequence"/>
</dbReference>
<keyword evidence="3 5" id="KW-0762">Sugar transport</keyword>
<evidence type="ECO:0000256" key="5">
    <source>
        <dbReference type="RuleBase" id="RU365005"/>
    </source>
</evidence>
<dbReference type="Pfam" id="PF13416">
    <property type="entry name" value="SBP_bac_8"/>
    <property type="match status" value="1"/>
</dbReference>
<reference evidence="6 7" key="1">
    <citation type="submission" date="2024-01" db="EMBL/GenBank/DDBJ databases">
        <title>Seven novel Bacillus-like species.</title>
        <authorList>
            <person name="Liu G."/>
        </authorList>
    </citation>
    <scope>NUCLEOTIDE SEQUENCE [LARGE SCALE GENOMIC DNA]</scope>
    <source>
        <strain evidence="6 7">FJAT-51639</strain>
    </source>
</reference>
<dbReference type="PANTHER" id="PTHR30061:SF50">
    <property type="entry name" value="MALTOSE_MALTODEXTRIN-BINDING PERIPLASMIC PROTEIN"/>
    <property type="match status" value="1"/>
</dbReference>
<name>A0ABU8FKD8_9BACI</name>
<gene>
    <name evidence="6" type="ORF">WAZ07_17840</name>
</gene>
<evidence type="ECO:0000256" key="3">
    <source>
        <dbReference type="ARBA" id="ARBA00022597"/>
    </source>
</evidence>
<accession>A0ABU8FKD8</accession>
<sequence length="420" mass="45774">MKKKALSLLTVSALTIGMLSACGPKDSGKKEASKEKKDYDLLVWEDQKKGVALDPAVKSFEKKYNVKVKVVEVQMTKQEEKLRLDGPAGTGPDVVTLPHDHIGNAATEGLLSEMKVDDSVKSKFTDLSLKAQTYDGKLYGLPKAIETPVFIYNKKLMPKAPETMDELFNFSKGFTKDGKYGFLALGDNFYFANAFMAGMGGYVFGEKDGKPSPADIGLNNSGAVQGAEYIQKWYKENLFPKGIIGESGGSAADGLFNEGKAASIMNGPWAFQAIEKAKIDYGVAPMPKLPNGQPLKTFVGVKGWHVTSFSKNKDLAAKFTDWVTNEENAKIRFEKTKEIPPVKSVMEDPIIKDSEVAKAVVAQAENSIPMPNIPEMQEVWKPAGDALQLVVTNKQDPKAALDGAVKQIKGNIEANHSKQK</sequence>